<dbReference type="InterPro" id="IPR001806">
    <property type="entry name" value="Small_GTPase"/>
</dbReference>
<keyword evidence="1" id="KW-0547">Nucleotide-binding</keyword>
<sequence length="118" mass="13256">KKLVIVGDNSSSKTSLLVVFGKRCNIYVPAVFENCVTEFHVDGKQVDLALWDTAGMEIYDRLRPLSYPDTDVVLLCFAVDLPDALDRVAARWAPELRHFCPRVPLILVGIKRDLILTV</sequence>
<keyword evidence="2" id="KW-0342">GTP-binding</keyword>
<dbReference type="PRINTS" id="PR00449">
    <property type="entry name" value="RASTRNSFRMNG"/>
</dbReference>
<dbReference type="Pfam" id="PF00071">
    <property type="entry name" value="Ras"/>
    <property type="match status" value="1"/>
</dbReference>
<reference evidence="4" key="1">
    <citation type="submission" date="2016-11" db="UniProtKB">
        <authorList>
            <consortium name="WormBaseParasite"/>
        </authorList>
    </citation>
    <scope>IDENTIFICATION</scope>
</reference>
<dbReference type="GO" id="GO:0007264">
    <property type="term" value="P:small GTPase-mediated signal transduction"/>
    <property type="evidence" value="ECO:0007669"/>
    <property type="project" value="InterPro"/>
</dbReference>
<dbReference type="WBParaSite" id="maker-uti_cns_0002729-snap-gene-0.6-mRNA-1">
    <property type="protein sequence ID" value="maker-uti_cns_0002729-snap-gene-0.6-mRNA-1"/>
    <property type="gene ID" value="maker-uti_cns_0002729-snap-gene-0.6"/>
</dbReference>
<proteinExistence type="predicted"/>
<dbReference type="Gene3D" id="3.40.50.300">
    <property type="entry name" value="P-loop containing nucleotide triphosphate hydrolases"/>
    <property type="match status" value="1"/>
</dbReference>
<dbReference type="AlphaFoldDB" id="A0A1I8GQ79"/>
<keyword evidence="3" id="KW-1185">Reference proteome</keyword>
<evidence type="ECO:0000313" key="3">
    <source>
        <dbReference type="Proteomes" id="UP000095280"/>
    </source>
</evidence>
<accession>A0A1I8GQ79</accession>
<dbReference type="SMART" id="SM00175">
    <property type="entry name" value="RAB"/>
    <property type="match status" value="1"/>
</dbReference>
<dbReference type="GO" id="GO:0005525">
    <property type="term" value="F:GTP binding"/>
    <property type="evidence" value="ECO:0007669"/>
    <property type="project" value="UniProtKB-KW"/>
</dbReference>
<dbReference type="InterPro" id="IPR005225">
    <property type="entry name" value="Small_GTP-bd"/>
</dbReference>
<organism evidence="3 4">
    <name type="scientific">Macrostomum lignano</name>
    <dbReference type="NCBI Taxonomy" id="282301"/>
    <lineage>
        <taxon>Eukaryota</taxon>
        <taxon>Metazoa</taxon>
        <taxon>Spiralia</taxon>
        <taxon>Lophotrochozoa</taxon>
        <taxon>Platyhelminthes</taxon>
        <taxon>Rhabditophora</taxon>
        <taxon>Macrostomorpha</taxon>
        <taxon>Macrostomida</taxon>
        <taxon>Macrostomidae</taxon>
        <taxon>Macrostomum</taxon>
    </lineage>
</organism>
<evidence type="ECO:0000256" key="1">
    <source>
        <dbReference type="ARBA" id="ARBA00022741"/>
    </source>
</evidence>
<dbReference type="SMART" id="SM00174">
    <property type="entry name" value="RHO"/>
    <property type="match status" value="1"/>
</dbReference>
<name>A0A1I8GQ79_9PLAT</name>
<protein>
    <submittedName>
        <fullName evidence="4">Rho-related GTP-binding protein RhoU</fullName>
    </submittedName>
</protein>
<dbReference type="InterPro" id="IPR027417">
    <property type="entry name" value="P-loop_NTPase"/>
</dbReference>
<evidence type="ECO:0000256" key="2">
    <source>
        <dbReference type="ARBA" id="ARBA00023134"/>
    </source>
</evidence>
<dbReference type="Proteomes" id="UP000095280">
    <property type="component" value="Unplaced"/>
</dbReference>
<dbReference type="PROSITE" id="PS51420">
    <property type="entry name" value="RHO"/>
    <property type="match status" value="1"/>
</dbReference>
<dbReference type="GO" id="GO:0003924">
    <property type="term" value="F:GTPase activity"/>
    <property type="evidence" value="ECO:0007669"/>
    <property type="project" value="InterPro"/>
</dbReference>
<dbReference type="SUPFAM" id="SSF52540">
    <property type="entry name" value="P-loop containing nucleoside triphosphate hydrolases"/>
    <property type="match status" value="1"/>
</dbReference>
<dbReference type="PANTHER" id="PTHR24072">
    <property type="entry name" value="RHO FAMILY GTPASE"/>
    <property type="match status" value="1"/>
</dbReference>
<evidence type="ECO:0000313" key="4">
    <source>
        <dbReference type="WBParaSite" id="maker-uti_cns_0002729-snap-gene-0.6-mRNA-1"/>
    </source>
</evidence>
<dbReference type="InterPro" id="IPR003578">
    <property type="entry name" value="Small_GTPase_Rho"/>
</dbReference>
<dbReference type="NCBIfam" id="TIGR00231">
    <property type="entry name" value="small_GTP"/>
    <property type="match status" value="1"/>
</dbReference>